<name>A0A922IBM8_DERFA</name>
<dbReference type="EMBL" id="ASGP02000001">
    <property type="protein sequence ID" value="KAH9528065.1"/>
    <property type="molecule type" value="Genomic_DNA"/>
</dbReference>
<organism evidence="1 2">
    <name type="scientific">Dermatophagoides farinae</name>
    <name type="common">American house dust mite</name>
    <dbReference type="NCBI Taxonomy" id="6954"/>
    <lineage>
        <taxon>Eukaryota</taxon>
        <taxon>Metazoa</taxon>
        <taxon>Ecdysozoa</taxon>
        <taxon>Arthropoda</taxon>
        <taxon>Chelicerata</taxon>
        <taxon>Arachnida</taxon>
        <taxon>Acari</taxon>
        <taxon>Acariformes</taxon>
        <taxon>Sarcoptiformes</taxon>
        <taxon>Astigmata</taxon>
        <taxon>Psoroptidia</taxon>
        <taxon>Analgoidea</taxon>
        <taxon>Pyroglyphidae</taxon>
        <taxon>Dermatophagoidinae</taxon>
        <taxon>Dermatophagoides</taxon>
    </lineage>
</organism>
<proteinExistence type="predicted"/>
<reference evidence="1" key="1">
    <citation type="submission" date="2013-05" db="EMBL/GenBank/DDBJ databases">
        <authorList>
            <person name="Yim A.K.Y."/>
            <person name="Chan T.F."/>
            <person name="Ji K.M."/>
            <person name="Liu X.Y."/>
            <person name="Zhou J.W."/>
            <person name="Li R.Q."/>
            <person name="Yang K.Y."/>
            <person name="Li J."/>
            <person name="Li M."/>
            <person name="Law P.T.W."/>
            <person name="Wu Y.L."/>
            <person name="Cai Z.L."/>
            <person name="Qin H."/>
            <person name="Bao Y."/>
            <person name="Leung R.K.K."/>
            <person name="Ng P.K.S."/>
            <person name="Zou J."/>
            <person name="Zhong X.J."/>
            <person name="Ran P.X."/>
            <person name="Zhong N.S."/>
            <person name="Liu Z.G."/>
            <person name="Tsui S.K.W."/>
        </authorList>
    </citation>
    <scope>NUCLEOTIDE SEQUENCE</scope>
    <source>
        <strain evidence="1">Derf</strain>
        <tissue evidence="1">Whole organism</tissue>
    </source>
</reference>
<accession>A0A922IBM8</accession>
<sequence length="72" mass="8660">MVNINFIIDIDFNNSYEFILIENILYNKTYLASKILHLFHQSYSVLRLTDYSLTRFLIDVNNYNQLISNHIE</sequence>
<protein>
    <submittedName>
        <fullName evidence="1">Uncharacterized protein</fullName>
    </submittedName>
</protein>
<gene>
    <name evidence="1" type="ORF">DERF_002039</name>
</gene>
<dbReference type="AlphaFoldDB" id="A0A922IBM8"/>
<evidence type="ECO:0000313" key="2">
    <source>
        <dbReference type="Proteomes" id="UP000790347"/>
    </source>
</evidence>
<dbReference type="Proteomes" id="UP000790347">
    <property type="component" value="Unassembled WGS sequence"/>
</dbReference>
<comment type="caution">
    <text evidence="1">The sequence shown here is derived from an EMBL/GenBank/DDBJ whole genome shotgun (WGS) entry which is preliminary data.</text>
</comment>
<keyword evidence="2" id="KW-1185">Reference proteome</keyword>
<reference evidence="1" key="2">
    <citation type="journal article" date="2022" name="Res Sq">
        <title>Comparative Genomics Reveals Insights into the Divergent Evolution of Astigmatic Mites and Household Pest Adaptations.</title>
        <authorList>
            <person name="Xiong Q."/>
            <person name="Wan A.T.-Y."/>
            <person name="Liu X.-Y."/>
            <person name="Fung C.S.-H."/>
            <person name="Xiao X."/>
            <person name="Malainual N."/>
            <person name="Hou J."/>
            <person name="Wang L."/>
            <person name="Wang M."/>
            <person name="Yang K."/>
            <person name="Cui Y."/>
            <person name="Leung E."/>
            <person name="Nong W."/>
            <person name="Shin S.-K."/>
            <person name="Au S."/>
            <person name="Jeong K.Y."/>
            <person name="Chew F.T."/>
            <person name="Hui J."/>
            <person name="Leung T.F."/>
            <person name="Tungtrongchitr A."/>
            <person name="Zhong N."/>
            <person name="Liu Z."/>
            <person name="Tsui S."/>
        </authorList>
    </citation>
    <scope>NUCLEOTIDE SEQUENCE</scope>
    <source>
        <strain evidence="1">Derf</strain>
        <tissue evidence="1">Whole organism</tissue>
    </source>
</reference>
<evidence type="ECO:0000313" key="1">
    <source>
        <dbReference type="EMBL" id="KAH9528065.1"/>
    </source>
</evidence>